<feature type="signal peptide" evidence="1">
    <location>
        <begin position="1"/>
        <end position="20"/>
    </location>
</feature>
<dbReference type="EMBL" id="GGFL01008721">
    <property type="protein sequence ID" value="MBW72899.1"/>
    <property type="molecule type" value="Transcribed_RNA"/>
</dbReference>
<proteinExistence type="predicted"/>
<protein>
    <submittedName>
        <fullName evidence="2">Putative secreted protein</fullName>
    </submittedName>
</protein>
<organism evidence="2">
    <name type="scientific">Anopheles darlingi</name>
    <name type="common">Mosquito</name>
    <dbReference type="NCBI Taxonomy" id="43151"/>
    <lineage>
        <taxon>Eukaryota</taxon>
        <taxon>Metazoa</taxon>
        <taxon>Ecdysozoa</taxon>
        <taxon>Arthropoda</taxon>
        <taxon>Hexapoda</taxon>
        <taxon>Insecta</taxon>
        <taxon>Pterygota</taxon>
        <taxon>Neoptera</taxon>
        <taxon>Endopterygota</taxon>
        <taxon>Diptera</taxon>
        <taxon>Nematocera</taxon>
        <taxon>Culicoidea</taxon>
        <taxon>Culicidae</taxon>
        <taxon>Anophelinae</taxon>
        <taxon>Anopheles</taxon>
    </lineage>
</organism>
<evidence type="ECO:0000313" key="2">
    <source>
        <dbReference type="EMBL" id="MBW72899.1"/>
    </source>
</evidence>
<dbReference type="AlphaFoldDB" id="A0A2M4D5T8"/>
<evidence type="ECO:0000256" key="1">
    <source>
        <dbReference type="SAM" id="SignalP"/>
    </source>
</evidence>
<reference evidence="2" key="1">
    <citation type="submission" date="2018-01" db="EMBL/GenBank/DDBJ databases">
        <title>An insight into the sialome of Amazonian anophelines.</title>
        <authorList>
            <person name="Ribeiro J.M."/>
            <person name="Scarpassa V."/>
            <person name="Calvo E."/>
        </authorList>
    </citation>
    <scope>NUCLEOTIDE SEQUENCE</scope>
</reference>
<name>A0A2M4D5T8_ANODA</name>
<feature type="chain" id="PRO_5014740294" evidence="1">
    <location>
        <begin position="21"/>
        <end position="171"/>
    </location>
</feature>
<accession>A0A2M4D5T8</accession>
<keyword evidence="1" id="KW-0732">Signal</keyword>
<sequence length="171" mass="20029">MRMWVMLLMMMMMMDWMMSGWRWWNHITNSTSRRVVNASITGGIHSSPQSGQTERHHRGQILALDVACRKPKSLDVSEAQFGRTVPWHIVHILLRDRQQTPSIDVLATDPIDDAPRKALSPRPIAHFLTTPAQHVRRCFRHSARATVYMIFKQLTELVRHLLRRHRCNYAK</sequence>